<organism evidence="5 6">
    <name type="scientific">Alkalilimnicola ehrlichii</name>
    <dbReference type="NCBI Taxonomy" id="351052"/>
    <lineage>
        <taxon>Bacteria</taxon>
        <taxon>Pseudomonadati</taxon>
        <taxon>Pseudomonadota</taxon>
        <taxon>Gammaproteobacteria</taxon>
        <taxon>Chromatiales</taxon>
        <taxon>Ectothiorhodospiraceae</taxon>
        <taxon>Alkalilimnicola</taxon>
    </lineage>
</organism>
<keyword evidence="1" id="KW-0805">Transcription regulation</keyword>
<gene>
    <name evidence="5" type="ORF">CAL65_08620</name>
</gene>
<dbReference type="PROSITE" id="PS51118">
    <property type="entry name" value="HTH_HXLR"/>
    <property type="match status" value="1"/>
</dbReference>
<dbReference type="InterPro" id="IPR002577">
    <property type="entry name" value="HTH_HxlR"/>
</dbReference>
<dbReference type="OrthoDB" id="9807069at2"/>
<keyword evidence="2" id="KW-0238">DNA-binding</keyword>
<evidence type="ECO:0000256" key="3">
    <source>
        <dbReference type="ARBA" id="ARBA00023163"/>
    </source>
</evidence>
<protein>
    <submittedName>
        <fullName evidence="5">Transcriptional regulator</fullName>
    </submittedName>
</protein>
<feature type="domain" description="HTH hxlR-type" evidence="4">
    <location>
        <begin position="10"/>
        <end position="108"/>
    </location>
</feature>
<dbReference type="Pfam" id="PF01638">
    <property type="entry name" value="HxlR"/>
    <property type="match status" value="1"/>
</dbReference>
<dbReference type="GO" id="GO:0003677">
    <property type="term" value="F:DNA binding"/>
    <property type="evidence" value="ECO:0007669"/>
    <property type="project" value="UniProtKB-KW"/>
</dbReference>
<dbReference type="PANTHER" id="PTHR33204">
    <property type="entry name" value="TRANSCRIPTIONAL REGULATOR, MARR FAMILY"/>
    <property type="match status" value="1"/>
</dbReference>
<evidence type="ECO:0000259" key="4">
    <source>
        <dbReference type="PROSITE" id="PS51118"/>
    </source>
</evidence>
<dbReference type="EMBL" id="NFZW01000007">
    <property type="protein sequence ID" value="RFA37359.1"/>
    <property type="molecule type" value="Genomic_DNA"/>
</dbReference>
<evidence type="ECO:0000313" key="5">
    <source>
        <dbReference type="EMBL" id="RFA37359.1"/>
    </source>
</evidence>
<dbReference type="Proteomes" id="UP000256763">
    <property type="component" value="Unassembled WGS sequence"/>
</dbReference>
<dbReference type="PANTHER" id="PTHR33204:SF29">
    <property type="entry name" value="TRANSCRIPTIONAL REGULATOR"/>
    <property type="match status" value="1"/>
</dbReference>
<accession>A0A3E0WY90</accession>
<dbReference type="RefSeq" id="WP_116301694.1">
    <property type="nucleotide sequence ID" value="NZ_NFZV01000006.1"/>
</dbReference>
<keyword evidence="3" id="KW-0804">Transcription</keyword>
<evidence type="ECO:0000256" key="2">
    <source>
        <dbReference type="ARBA" id="ARBA00023125"/>
    </source>
</evidence>
<evidence type="ECO:0000256" key="1">
    <source>
        <dbReference type="ARBA" id="ARBA00023015"/>
    </source>
</evidence>
<reference evidence="6" key="1">
    <citation type="submission" date="2017-05" db="EMBL/GenBank/DDBJ databases">
        <authorList>
            <person name="Sharma S."/>
            <person name="Sidhu C."/>
            <person name="Pinnaka A.K."/>
        </authorList>
    </citation>
    <scope>NUCLEOTIDE SEQUENCE [LARGE SCALE GENOMIC DNA]</scope>
    <source>
        <strain evidence="6">AK93</strain>
    </source>
</reference>
<dbReference type="Gene3D" id="1.10.10.10">
    <property type="entry name" value="Winged helix-like DNA-binding domain superfamily/Winged helix DNA-binding domain"/>
    <property type="match status" value="1"/>
</dbReference>
<proteinExistence type="predicted"/>
<comment type="caution">
    <text evidence="5">The sequence shown here is derived from an EMBL/GenBank/DDBJ whole genome shotgun (WGS) entry which is preliminary data.</text>
</comment>
<name>A0A3E0WY90_9GAMM</name>
<keyword evidence="6" id="KW-1185">Reference proteome</keyword>
<dbReference type="SUPFAM" id="SSF46785">
    <property type="entry name" value="Winged helix' DNA-binding domain"/>
    <property type="match status" value="1"/>
</dbReference>
<evidence type="ECO:0000313" key="6">
    <source>
        <dbReference type="Proteomes" id="UP000256763"/>
    </source>
</evidence>
<dbReference type="InterPro" id="IPR036388">
    <property type="entry name" value="WH-like_DNA-bd_sf"/>
</dbReference>
<dbReference type="InterPro" id="IPR036390">
    <property type="entry name" value="WH_DNA-bd_sf"/>
</dbReference>
<dbReference type="AlphaFoldDB" id="A0A3E0WY90"/>
<sequence length="115" mass="12848">MSTKQPASECGLGAALQVISGKWKPTIIWELHYRPARFGELKRRIHGISEKILFEQLRQLEDDGVVHREVFDELPARVEYSLTPDGSALNEAVHTLAEWGKRHSAKIAQTSDAAG</sequence>